<name>A0AAI8YPK9_9PEZI</name>
<reference evidence="3" key="1">
    <citation type="submission" date="2023-11" db="EMBL/GenBank/DDBJ databases">
        <authorList>
            <person name="Alioto T."/>
            <person name="Alioto T."/>
            <person name="Gomez Garrido J."/>
        </authorList>
    </citation>
    <scope>NUCLEOTIDE SEQUENCE</scope>
</reference>
<dbReference type="SUPFAM" id="SSF53474">
    <property type="entry name" value="alpha/beta-Hydrolases"/>
    <property type="match status" value="1"/>
</dbReference>
<sequence length="305" mass="33739">MAAERRDVEFKTVDGLTLRGWLFLGPKGGPAVVVNGAFNSPREIFVAAVAKWFGEHGVTALVYDARSLGLSDGLPRNDLDPQKITEDNHDAVTFLQDSGHVDPGKIAIWGFFYSSLIALEAAAFDPRVKAVISQGLMPEWTLDPAQQPSIIASAIQDRAAQLRGKPPTYIPLLNEAGDHMTHFTYLAALTPEQKTHLRAWVPAAQKIAPSFRPEMTLQSLYRHAKWRPLSLLQASGITTPVMVLTPENDEMVDPGYQKKIFDGFASGLKRYEVIPDVGHLDFLAKVEFDRLLGGQLEFLKEAMEF</sequence>
<dbReference type="Pfam" id="PF00561">
    <property type="entry name" value="Abhydrolase_1"/>
    <property type="match status" value="1"/>
</dbReference>
<organism evidence="3 4">
    <name type="scientific">Lecanosticta acicola</name>
    <dbReference type="NCBI Taxonomy" id="111012"/>
    <lineage>
        <taxon>Eukaryota</taxon>
        <taxon>Fungi</taxon>
        <taxon>Dikarya</taxon>
        <taxon>Ascomycota</taxon>
        <taxon>Pezizomycotina</taxon>
        <taxon>Dothideomycetes</taxon>
        <taxon>Dothideomycetidae</taxon>
        <taxon>Mycosphaerellales</taxon>
        <taxon>Mycosphaerellaceae</taxon>
        <taxon>Lecanosticta</taxon>
    </lineage>
</organism>
<protein>
    <recommendedName>
        <fullName evidence="2">AB hydrolase-1 domain-containing protein</fullName>
    </recommendedName>
</protein>
<evidence type="ECO:0000259" key="2">
    <source>
        <dbReference type="Pfam" id="PF00561"/>
    </source>
</evidence>
<dbReference type="PANTHER" id="PTHR47751">
    <property type="entry name" value="SUPERFAMILY HYDROLASE, PUTATIVE (AFU_ORTHOLOGUE AFUA_2G16580)-RELATED"/>
    <property type="match status" value="1"/>
</dbReference>
<evidence type="ECO:0000256" key="1">
    <source>
        <dbReference type="ARBA" id="ARBA00029464"/>
    </source>
</evidence>
<dbReference type="Proteomes" id="UP001296104">
    <property type="component" value="Unassembled WGS sequence"/>
</dbReference>
<dbReference type="InterPro" id="IPR000073">
    <property type="entry name" value="AB_hydrolase_1"/>
</dbReference>
<dbReference type="Gene3D" id="3.40.50.1820">
    <property type="entry name" value="alpha/beta hydrolase"/>
    <property type="match status" value="1"/>
</dbReference>
<comment type="similarity">
    <text evidence="1">Belongs to the polyketide transferase af380 family.</text>
</comment>
<dbReference type="EMBL" id="CAVMBE010000002">
    <property type="protein sequence ID" value="CAK3779652.1"/>
    <property type="molecule type" value="Genomic_DNA"/>
</dbReference>
<dbReference type="AlphaFoldDB" id="A0AAI8YPK9"/>
<keyword evidence="4" id="KW-1185">Reference proteome</keyword>
<comment type="caution">
    <text evidence="3">The sequence shown here is derived from an EMBL/GenBank/DDBJ whole genome shotgun (WGS) entry which is preliminary data.</text>
</comment>
<dbReference type="PANTHER" id="PTHR47751:SF2">
    <property type="entry name" value="DLTD N-TERMINAL DOMAIN PROTEIN (AFU_ORTHOLOGUE AFUA_8G00380)-RELATED"/>
    <property type="match status" value="1"/>
</dbReference>
<feature type="domain" description="AB hydrolase-1" evidence="2">
    <location>
        <begin position="49"/>
        <end position="283"/>
    </location>
</feature>
<evidence type="ECO:0000313" key="4">
    <source>
        <dbReference type="Proteomes" id="UP001296104"/>
    </source>
</evidence>
<gene>
    <name evidence="3" type="ORF">LECACI_7A000549</name>
</gene>
<dbReference type="InterPro" id="IPR051411">
    <property type="entry name" value="Polyketide_trans_af380"/>
</dbReference>
<accession>A0AAI8YPK9</accession>
<dbReference type="InterPro" id="IPR029058">
    <property type="entry name" value="AB_hydrolase_fold"/>
</dbReference>
<dbReference type="Gene3D" id="1.10.10.800">
    <property type="match status" value="1"/>
</dbReference>
<proteinExistence type="inferred from homology"/>
<evidence type="ECO:0000313" key="3">
    <source>
        <dbReference type="EMBL" id="CAK3779652.1"/>
    </source>
</evidence>